<dbReference type="EMBL" id="JBAMMX010000028">
    <property type="protein sequence ID" value="KAK6912060.1"/>
    <property type="molecule type" value="Genomic_DNA"/>
</dbReference>
<gene>
    <name evidence="4" type="ORF">RJ641_024153</name>
</gene>
<keyword evidence="5" id="KW-1185">Reference proteome</keyword>
<proteinExistence type="predicted"/>
<dbReference type="Gene3D" id="1.20.58.2010">
    <property type="entry name" value="PRONE domain, subdomain 1"/>
    <property type="match status" value="1"/>
</dbReference>
<name>A0AAN8YTI3_9MAGN</name>
<dbReference type="Pfam" id="PF03759">
    <property type="entry name" value="PRONE"/>
    <property type="match status" value="2"/>
</dbReference>
<feature type="domain" description="PRONE" evidence="3">
    <location>
        <begin position="1"/>
        <end position="142"/>
    </location>
</feature>
<dbReference type="GO" id="GO:0005085">
    <property type="term" value="F:guanyl-nucleotide exchange factor activity"/>
    <property type="evidence" value="ECO:0007669"/>
    <property type="project" value="UniProtKB-UniRule"/>
</dbReference>
<dbReference type="PANTHER" id="PTHR33101">
    <property type="entry name" value="ROP GUANINE NUCLEOTIDE EXCHANGE FACTOR 1"/>
    <property type="match status" value="1"/>
</dbReference>
<dbReference type="AlphaFoldDB" id="A0AAN8YTI3"/>
<evidence type="ECO:0000256" key="2">
    <source>
        <dbReference type="PROSITE-ProRule" id="PRU00663"/>
    </source>
</evidence>
<protein>
    <submittedName>
        <fullName evidence="4">PRONE domain</fullName>
    </submittedName>
</protein>
<accession>A0AAN8YTI3</accession>
<dbReference type="PROSITE" id="PS51334">
    <property type="entry name" value="PRONE"/>
    <property type="match status" value="1"/>
</dbReference>
<evidence type="ECO:0000259" key="3">
    <source>
        <dbReference type="PROSITE" id="PS51334"/>
    </source>
</evidence>
<dbReference type="InterPro" id="IPR038937">
    <property type="entry name" value="RopGEF"/>
</dbReference>
<evidence type="ECO:0000313" key="4">
    <source>
        <dbReference type="EMBL" id="KAK6912060.1"/>
    </source>
</evidence>
<dbReference type="Proteomes" id="UP001370490">
    <property type="component" value="Unassembled WGS sequence"/>
</dbReference>
<keyword evidence="1 2" id="KW-0344">Guanine-nucleotide releasing factor</keyword>
<organism evidence="4 5">
    <name type="scientific">Dillenia turbinata</name>
    <dbReference type="NCBI Taxonomy" id="194707"/>
    <lineage>
        <taxon>Eukaryota</taxon>
        <taxon>Viridiplantae</taxon>
        <taxon>Streptophyta</taxon>
        <taxon>Embryophyta</taxon>
        <taxon>Tracheophyta</taxon>
        <taxon>Spermatophyta</taxon>
        <taxon>Magnoliopsida</taxon>
        <taxon>eudicotyledons</taxon>
        <taxon>Gunneridae</taxon>
        <taxon>Pentapetalae</taxon>
        <taxon>Dilleniales</taxon>
        <taxon>Dilleniaceae</taxon>
        <taxon>Dillenia</taxon>
    </lineage>
</organism>
<evidence type="ECO:0000256" key="1">
    <source>
        <dbReference type="ARBA" id="ARBA00022658"/>
    </source>
</evidence>
<sequence>MEQIMVTRQRVDLLMNIPALRKLDAMHSVRRHLIMSLDCLDNFKEQNELTYVSKNADETEKAKNKRKDSVHQVLKAAMAIKAQGLSEMEIPEDCIVNLPKEVGQAVLESYSRLVGGLASRVMSRIEDVLYDDSVAQNPSLATKNPMKDVQPVRAPLTFLNPGQEMKMVINRESVTLSDFIGWNMYQSENETKKGCEFHHFVNSDDQILMKKPPPTINTNKSFIHGEA</sequence>
<comment type="caution">
    <text evidence="4">The sequence shown here is derived from an EMBL/GenBank/DDBJ whole genome shotgun (WGS) entry which is preliminary data.</text>
</comment>
<reference evidence="4 5" key="1">
    <citation type="submission" date="2023-12" db="EMBL/GenBank/DDBJ databases">
        <title>A high-quality genome assembly for Dillenia turbinata (Dilleniales).</title>
        <authorList>
            <person name="Chanderbali A."/>
        </authorList>
    </citation>
    <scope>NUCLEOTIDE SEQUENCE [LARGE SCALE GENOMIC DNA]</scope>
    <source>
        <strain evidence="4">LSX21</strain>
        <tissue evidence="4">Leaf</tissue>
    </source>
</reference>
<dbReference type="InterPro" id="IPR005512">
    <property type="entry name" value="PRONE_dom"/>
</dbReference>
<dbReference type="PANTHER" id="PTHR33101:SF10">
    <property type="entry name" value="ROP GUANINE NUCLEOTIDE EXCHANGE FACTOR 12"/>
    <property type="match status" value="1"/>
</dbReference>
<evidence type="ECO:0000313" key="5">
    <source>
        <dbReference type="Proteomes" id="UP001370490"/>
    </source>
</evidence>